<dbReference type="AlphaFoldDB" id="A0ABD6EQJ3"/>
<evidence type="ECO:0000313" key="2">
    <source>
        <dbReference type="Proteomes" id="UP001608902"/>
    </source>
</evidence>
<organism evidence="1 2">
    <name type="scientific">Gnathostoma spinigerum</name>
    <dbReference type="NCBI Taxonomy" id="75299"/>
    <lineage>
        <taxon>Eukaryota</taxon>
        <taxon>Metazoa</taxon>
        <taxon>Ecdysozoa</taxon>
        <taxon>Nematoda</taxon>
        <taxon>Chromadorea</taxon>
        <taxon>Rhabditida</taxon>
        <taxon>Spirurina</taxon>
        <taxon>Gnathostomatomorpha</taxon>
        <taxon>Gnathostomatoidea</taxon>
        <taxon>Gnathostomatidae</taxon>
        <taxon>Gnathostoma</taxon>
    </lineage>
</organism>
<dbReference type="Proteomes" id="UP001608902">
    <property type="component" value="Unassembled WGS sequence"/>
</dbReference>
<dbReference type="EMBL" id="JBGFUD010007921">
    <property type="protein sequence ID" value="MFH4981805.1"/>
    <property type="molecule type" value="Genomic_DNA"/>
</dbReference>
<accession>A0ABD6EQJ3</accession>
<comment type="caution">
    <text evidence="1">The sequence shown here is derived from an EMBL/GenBank/DDBJ whole genome shotgun (WGS) entry which is preliminary data.</text>
</comment>
<proteinExistence type="predicted"/>
<reference evidence="1 2" key="1">
    <citation type="submission" date="2024-08" db="EMBL/GenBank/DDBJ databases">
        <title>Gnathostoma spinigerum genome.</title>
        <authorList>
            <person name="Gonzalez-Bertolin B."/>
            <person name="Monzon S."/>
            <person name="Zaballos A."/>
            <person name="Jimenez P."/>
            <person name="Dekumyoy P."/>
            <person name="Varona S."/>
            <person name="Cuesta I."/>
            <person name="Sumanam S."/>
            <person name="Adisakwattana P."/>
            <person name="Gasser R.B."/>
            <person name="Hernandez-Gonzalez A."/>
            <person name="Young N.D."/>
            <person name="Perteguer M.J."/>
        </authorList>
    </citation>
    <scope>NUCLEOTIDE SEQUENCE [LARGE SCALE GENOMIC DNA]</scope>
    <source>
        <strain evidence="1">AL3</strain>
        <tissue evidence="1">Liver</tissue>
    </source>
</reference>
<sequence>MNVMTDYVLYRLLFETQKQKRRQSAIPYTVRRQSSACAYETAATEPFCSPVAPHIPIRERLANRRCASGKCKVFLLFSG</sequence>
<name>A0ABD6EQJ3_9BILA</name>
<gene>
    <name evidence="1" type="ORF">AB6A40_008514</name>
</gene>
<protein>
    <submittedName>
        <fullName evidence="1">Uncharacterized protein</fullName>
    </submittedName>
</protein>
<evidence type="ECO:0000313" key="1">
    <source>
        <dbReference type="EMBL" id="MFH4981805.1"/>
    </source>
</evidence>
<keyword evidence="2" id="KW-1185">Reference proteome</keyword>